<dbReference type="EC" id="1.1.1.83" evidence="4"/>
<comment type="catalytic activity">
    <reaction evidence="9">
        <text>(R)-malate + NAD(+) = pyruvate + CO2 + NADH</text>
        <dbReference type="Rhea" id="RHEA:18365"/>
        <dbReference type="ChEBI" id="CHEBI:15361"/>
        <dbReference type="ChEBI" id="CHEBI:15588"/>
        <dbReference type="ChEBI" id="CHEBI:16526"/>
        <dbReference type="ChEBI" id="CHEBI:57540"/>
        <dbReference type="ChEBI" id="CHEBI:57945"/>
        <dbReference type="EC" id="1.1.1.83"/>
    </reaction>
</comment>
<keyword evidence="6" id="KW-0560">Oxidoreductase</keyword>
<dbReference type="PANTHER" id="PTHR43275">
    <property type="entry name" value="D-MALATE DEHYDROGENASE [DECARBOXYLATING]"/>
    <property type="match status" value="1"/>
</dbReference>
<comment type="similarity">
    <text evidence="3">Belongs to the isocitrate and isopropylmalate dehydrogenases family.</text>
</comment>
<keyword evidence="7" id="KW-0520">NAD</keyword>
<dbReference type="Pfam" id="PF00180">
    <property type="entry name" value="Iso_dh"/>
    <property type="match status" value="1"/>
</dbReference>
<dbReference type="PANTHER" id="PTHR43275:SF1">
    <property type="entry name" value="D-MALATE DEHYDROGENASE [DECARBOXYLATING]"/>
    <property type="match status" value="1"/>
</dbReference>
<dbReference type="InterPro" id="IPR019818">
    <property type="entry name" value="IsoCit/isopropylmalate_DH_CS"/>
</dbReference>
<feature type="domain" description="Isopropylmalate dehydrogenase-like" evidence="10">
    <location>
        <begin position="11"/>
        <end position="352"/>
    </location>
</feature>
<dbReference type="PROSITE" id="PS00470">
    <property type="entry name" value="IDH_IMDH"/>
    <property type="match status" value="1"/>
</dbReference>
<dbReference type="InterPro" id="IPR050501">
    <property type="entry name" value="ICDH/IPMDH"/>
</dbReference>
<dbReference type="NCBIfam" id="NF006048">
    <property type="entry name" value="PRK08194.1"/>
    <property type="match status" value="1"/>
</dbReference>
<accession>A0ABQ2FBB3</accession>
<proteinExistence type="inferred from homology"/>
<keyword evidence="8" id="KW-0464">Manganese</keyword>
<dbReference type="Proteomes" id="UP000662111">
    <property type="component" value="Unassembled WGS sequence"/>
</dbReference>
<comment type="caution">
    <text evidence="11">The sequence shown here is derived from an EMBL/GenBank/DDBJ whole genome shotgun (WGS) entry which is preliminary data.</text>
</comment>
<evidence type="ECO:0000259" key="10">
    <source>
        <dbReference type="SMART" id="SM01329"/>
    </source>
</evidence>
<evidence type="ECO:0000256" key="6">
    <source>
        <dbReference type="ARBA" id="ARBA00023002"/>
    </source>
</evidence>
<evidence type="ECO:0000313" key="12">
    <source>
        <dbReference type="Proteomes" id="UP000662111"/>
    </source>
</evidence>
<sequence>MQSPDASRKVTVAVIPGDGIGTEVMDPTLRILEEVGSRHGLQFAWQHHDWSCEHYTRTGRMMPEDGLDQLAQADQILLGAVGYPGVPDHVSLWGLLIPIRRTFRQYINLRPVKLMPGIESPLRLRDGQDIDFVVVRENNEGEYSEVGGRMYRGTPEEFAVQESVFTRRGVERAARYALELADSRGGGLASATKSNGIVHTMPFWDQVVHETAKDFPGVHVRDYHIDALSALFVLDPGRFDVVVASNLFGDILTDLGAAIIGSIGIAPSGNLNPEGEFPSMFEPVHGSAPDIAGQGIANPLGQIWAASMMLDHLGHERAGAEVLAAVEATLVAGVKTPDLGGTATTTEVADAVLAHLTTGRVDPGAAATPDPEEPTP</sequence>
<dbReference type="NCBIfam" id="TIGR02089">
    <property type="entry name" value="TTC"/>
    <property type="match status" value="1"/>
</dbReference>
<name>A0ABQ2FBB3_9MICO</name>
<keyword evidence="5" id="KW-0479">Metal-binding</keyword>
<protein>
    <recommendedName>
        <fullName evidence="4">D-malate dehydrogenase (decarboxylating)</fullName>
        <ecNumber evidence="4">1.1.1.83</ecNumber>
    </recommendedName>
</protein>
<dbReference type="InterPro" id="IPR011829">
    <property type="entry name" value="TTC_DH"/>
</dbReference>
<dbReference type="EMBL" id="BMLB01000007">
    <property type="protein sequence ID" value="GGK80237.1"/>
    <property type="molecule type" value="Genomic_DNA"/>
</dbReference>
<dbReference type="SMART" id="SM01329">
    <property type="entry name" value="Iso_dh"/>
    <property type="match status" value="1"/>
</dbReference>
<dbReference type="Gene3D" id="3.40.718.10">
    <property type="entry name" value="Isopropylmalate Dehydrogenase"/>
    <property type="match status" value="1"/>
</dbReference>
<evidence type="ECO:0000256" key="8">
    <source>
        <dbReference type="ARBA" id="ARBA00023211"/>
    </source>
</evidence>
<dbReference type="RefSeq" id="WP_022922346.1">
    <property type="nucleotide sequence ID" value="NZ_BMLB01000007.1"/>
</dbReference>
<evidence type="ECO:0000256" key="4">
    <source>
        <dbReference type="ARBA" id="ARBA00013126"/>
    </source>
</evidence>
<evidence type="ECO:0000256" key="2">
    <source>
        <dbReference type="ARBA" id="ARBA00001946"/>
    </source>
</evidence>
<evidence type="ECO:0000256" key="3">
    <source>
        <dbReference type="ARBA" id="ARBA00007769"/>
    </source>
</evidence>
<comment type="cofactor">
    <cofactor evidence="1">
        <name>Mn(2+)</name>
        <dbReference type="ChEBI" id="CHEBI:29035"/>
    </cofactor>
</comment>
<evidence type="ECO:0000256" key="9">
    <source>
        <dbReference type="ARBA" id="ARBA00049301"/>
    </source>
</evidence>
<organism evidence="11 12">
    <name type="scientific">Ornithinimicrobium pekingense</name>
    <dbReference type="NCBI Taxonomy" id="384677"/>
    <lineage>
        <taxon>Bacteria</taxon>
        <taxon>Bacillati</taxon>
        <taxon>Actinomycetota</taxon>
        <taxon>Actinomycetes</taxon>
        <taxon>Micrococcales</taxon>
        <taxon>Ornithinimicrobiaceae</taxon>
        <taxon>Ornithinimicrobium</taxon>
    </lineage>
</organism>
<gene>
    <name evidence="11" type="primary">ttuC</name>
    <name evidence="11" type="ORF">GCM10011509_30900</name>
</gene>
<reference evidence="12" key="1">
    <citation type="journal article" date="2019" name="Int. J. Syst. Evol. Microbiol.">
        <title>The Global Catalogue of Microorganisms (GCM) 10K type strain sequencing project: providing services to taxonomists for standard genome sequencing and annotation.</title>
        <authorList>
            <consortium name="The Broad Institute Genomics Platform"/>
            <consortium name="The Broad Institute Genome Sequencing Center for Infectious Disease"/>
            <person name="Wu L."/>
            <person name="Ma J."/>
        </authorList>
    </citation>
    <scope>NUCLEOTIDE SEQUENCE [LARGE SCALE GENOMIC DNA]</scope>
    <source>
        <strain evidence="12">CGMCC 1.5362</strain>
    </source>
</reference>
<evidence type="ECO:0000256" key="5">
    <source>
        <dbReference type="ARBA" id="ARBA00022723"/>
    </source>
</evidence>
<comment type="cofactor">
    <cofactor evidence="2">
        <name>Mg(2+)</name>
        <dbReference type="ChEBI" id="CHEBI:18420"/>
    </cofactor>
</comment>
<evidence type="ECO:0000256" key="1">
    <source>
        <dbReference type="ARBA" id="ARBA00001936"/>
    </source>
</evidence>
<evidence type="ECO:0000313" key="11">
    <source>
        <dbReference type="EMBL" id="GGK80237.1"/>
    </source>
</evidence>
<dbReference type="SUPFAM" id="SSF53659">
    <property type="entry name" value="Isocitrate/Isopropylmalate dehydrogenase-like"/>
    <property type="match status" value="1"/>
</dbReference>
<keyword evidence="12" id="KW-1185">Reference proteome</keyword>
<dbReference type="InterPro" id="IPR024084">
    <property type="entry name" value="IsoPropMal-DH-like_dom"/>
</dbReference>
<evidence type="ECO:0000256" key="7">
    <source>
        <dbReference type="ARBA" id="ARBA00023027"/>
    </source>
</evidence>